<dbReference type="GO" id="GO:0042781">
    <property type="term" value="F:3'-tRNA processing endoribonuclease activity"/>
    <property type="evidence" value="ECO:0007669"/>
    <property type="project" value="TreeGrafter"/>
</dbReference>
<dbReference type="Proteomes" id="UP000551848">
    <property type="component" value="Unassembled WGS sequence"/>
</dbReference>
<accession>A0A838XVS3</accession>
<reference evidence="7 8" key="1">
    <citation type="submission" date="2020-06" db="EMBL/GenBank/DDBJ databases">
        <title>Dysbiosis in marine aquaculture revealed through microbiome analysis: reverse ecology for environmental sustainability.</title>
        <authorList>
            <person name="Haro-Moreno J.M."/>
            <person name="Coutinho F.H."/>
            <person name="Zaragoza-Solas A."/>
            <person name="Picazo A."/>
            <person name="Almagro-Moreno S."/>
            <person name="Lopez-Perez M."/>
        </authorList>
    </citation>
    <scope>NUCLEOTIDE SEQUENCE [LARGE SCALE GENOMIC DNA]</scope>
    <source>
        <strain evidence="7">MCMED-G41</strain>
    </source>
</reference>
<evidence type="ECO:0000256" key="1">
    <source>
        <dbReference type="ARBA" id="ARBA00002663"/>
    </source>
</evidence>
<dbReference type="EMBL" id="JACETL010000048">
    <property type="protein sequence ID" value="MBA4692851.1"/>
    <property type="molecule type" value="Genomic_DNA"/>
</dbReference>
<sequence>MSKKIYHSKFASIFYDESSLNVKLRIVVKKKDYSLAVHRNKIKRWIREIFHHSGLNGGYVVVVRFGFLEMGYRDVFNEFNPVLKKFASKKRV</sequence>
<gene>
    <name evidence="7" type="ORF">H2072_03800</name>
</gene>
<name>A0A838XVS3_9GAMM</name>
<dbReference type="InterPro" id="IPR020568">
    <property type="entry name" value="Ribosomal_Su5_D2-typ_SF"/>
</dbReference>
<proteinExistence type="predicted"/>
<evidence type="ECO:0000256" key="4">
    <source>
        <dbReference type="ARBA" id="ARBA00022759"/>
    </source>
</evidence>
<keyword evidence="2" id="KW-0819">tRNA processing</keyword>
<dbReference type="GO" id="GO:0004526">
    <property type="term" value="F:ribonuclease P activity"/>
    <property type="evidence" value="ECO:0007669"/>
    <property type="project" value="InterPro"/>
</dbReference>
<dbReference type="InterPro" id="IPR014721">
    <property type="entry name" value="Ribsml_uS5_D2-typ_fold_subgr"/>
</dbReference>
<comment type="function">
    <text evidence="1">RNaseP catalyzes the removal of the 5'-leader sequence from pre-tRNA to produce the mature 5'-terminus. It can also cleave other RNA substrates such as 4.5S RNA. The protein component plays an auxiliary but essential role in vivo by binding to the 5'-leader sequence and broadening the substrate specificity of the ribozyme.</text>
</comment>
<evidence type="ECO:0000313" key="8">
    <source>
        <dbReference type="Proteomes" id="UP000551848"/>
    </source>
</evidence>
<dbReference type="InterPro" id="IPR020539">
    <property type="entry name" value="RNase_P_CS"/>
</dbReference>
<protein>
    <submittedName>
        <fullName evidence="7">Ribonuclease P protein component</fullName>
    </submittedName>
</protein>
<comment type="caution">
    <text evidence="7">The sequence shown here is derived from an EMBL/GenBank/DDBJ whole genome shotgun (WGS) entry which is preliminary data.</text>
</comment>
<dbReference type="PANTHER" id="PTHR33992:SF1">
    <property type="entry name" value="RIBONUCLEASE P PROTEIN COMPONENT"/>
    <property type="match status" value="1"/>
</dbReference>
<dbReference type="Pfam" id="PF00825">
    <property type="entry name" value="Ribonuclease_P"/>
    <property type="match status" value="1"/>
</dbReference>
<dbReference type="GO" id="GO:0030677">
    <property type="term" value="C:ribonuclease P complex"/>
    <property type="evidence" value="ECO:0007669"/>
    <property type="project" value="TreeGrafter"/>
</dbReference>
<evidence type="ECO:0000256" key="3">
    <source>
        <dbReference type="ARBA" id="ARBA00022722"/>
    </source>
</evidence>
<evidence type="ECO:0000256" key="2">
    <source>
        <dbReference type="ARBA" id="ARBA00022694"/>
    </source>
</evidence>
<dbReference type="AlphaFoldDB" id="A0A838XVS3"/>
<dbReference type="GO" id="GO:0000049">
    <property type="term" value="F:tRNA binding"/>
    <property type="evidence" value="ECO:0007669"/>
    <property type="project" value="InterPro"/>
</dbReference>
<organism evidence="7 8">
    <name type="scientific">SAR86 cluster bacterium</name>
    <dbReference type="NCBI Taxonomy" id="2030880"/>
    <lineage>
        <taxon>Bacteria</taxon>
        <taxon>Pseudomonadati</taxon>
        <taxon>Pseudomonadota</taxon>
        <taxon>Gammaproteobacteria</taxon>
        <taxon>SAR86 cluster</taxon>
    </lineage>
</organism>
<dbReference type="Gene3D" id="3.30.230.10">
    <property type="match status" value="1"/>
</dbReference>
<evidence type="ECO:0000313" key="7">
    <source>
        <dbReference type="EMBL" id="MBA4692851.1"/>
    </source>
</evidence>
<dbReference type="InterPro" id="IPR000100">
    <property type="entry name" value="RNase_P"/>
</dbReference>
<keyword evidence="3" id="KW-0540">Nuclease</keyword>
<keyword evidence="4" id="KW-0255">Endonuclease</keyword>
<dbReference type="PROSITE" id="PS00648">
    <property type="entry name" value="RIBONUCLEASE_P"/>
    <property type="match status" value="1"/>
</dbReference>
<keyword evidence="6" id="KW-0694">RNA-binding</keyword>
<evidence type="ECO:0000256" key="6">
    <source>
        <dbReference type="ARBA" id="ARBA00022884"/>
    </source>
</evidence>
<keyword evidence="5" id="KW-0378">Hydrolase</keyword>
<dbReference type="SUPFAM" id="SSF54211">
    <property type="entry name" value="Ribosomal protein S5 domain 2-like"/>
    <property type="match status" value="1"/>
</dbReference>
<evidence type="ECO:0000256" key="5">
    <source>
        <dbReference type="ARBA" id="ARBA00022801"/>
    </source>
</evidence>
<dbReference type="PANTHER" id="PTHR33992">
    <property type="entry name" value="RIBONUCLEASE P PROTEIN COMPONENT"/>
    <property type="match status" value="1"/>
</dbReference>